<evidence type="ECO:0000313" key="3">
    <source>
        <dbReference type="Proteomes" id="UP000654257"/>
    </source>
</evidence>
<evidence type="ECO:0000256" key="1">
    <source>
        <dbReference type="SAM" id="SignalP"/>
    </source>
</evidence>
<protein>
    <submittedName>
        <fullName evidence="2">Uncharacterized protein</fullName>
    </submittedName>
</protein>
<reference evidence="2" key="2">
    <citation type="submission" date="2020-09" db="EMBL/GenBank/DDBJ databases">
        <authorList>
            <person name="Sun Q."/>
            <person name="Sedlacek I."/>
        </authorList>
    </citation>
    <scope>NUCLEOTIDE SEQUENCE</scope>
    <source>
        <strain evidence="2">CCM 7905</strain>
    </source>
</reference>
<proteinExistence type="predicted"/>
<sequence>MTAHRTHLIRSATVACALAGAVVAGAAPASAEPAYASQFIRTNYLVGSPFPFAYEILEAATNGTGVVRLTAGELCNQLGPRCAGYSSGLTVQWINFASGASGATEAGSTPTTITTGGGPVGIAVSAVGAIGVPGFGIVNP</sequence>
<organism evidence="2 3">
    <name type="scientific">Rhodococcoides trifolii</name>
    <dbReference type="NCBI Taxonomy" id="908250"/>
    <lineage>
        <taxon>Bacteria</taxon>
        <taxon>Bacillati</taxon>
        <taxon>Actinomycetota</taxon>
        <taxon>Actinomycetes</taxon>
        <taxon>Mycobacteriales</taxon>
        <taxon>Nocardiaceae</taxon>
        <taxon>Rhodococcoides</taxon>
    </lineage>
</organism>
<dbReference type="EMBL" id="BMCU01000001">
    <property type="protein sequence ID" value="GGF96794.1"/>
    <property type="molecule type" value="Genomic_DNA"/>
</dbReference>
<reference evidence="2" key="1">
    <citation type="journal article" date="2014" name="Int. J. Syst. Evol. Microbiol.">
        <title>Complete genome sequence of Corynebacterium casei LMG S-19264T (=DSM 44701T), isolated from a smear-ripened cheese.</title>
        <authorList>
            <consortium name="US DOE Joint Genome Institute (JGI-PGF)"/>
            <person name="Walter F."/>
            <person name="Albersmeier A."/>
            <person name="Kalinowski J."/>
            <person name="Ruckert C."/>
        </authorList>
    </citation>
    <scope>NUCLEOTIDE SEQUENCE</scope>
    <source>
        <strain evidence="2">CCM 7905</strain>
    </source>
</reference>
<name>A0A917CT02_9NOCA</name>
<accession>A0A917CT02</accession>
<feature type="chain" id="PRO_5037455912" evidence="1">
    <location>
        <begin position="27"/>
        <end position="140"/>
    </location>
</feature>
<evidence type="ECO:0000313" key="2">
    <source>
        <dbReference type="EMBL" id="GGF96794.1"/>
    </source>
</evidence>
<feature type="signal peptide" evidence="1">
    <location>
        <begin position="1"/>
        <end position="26"/>
    </location>
</feature>
<dbReference type="AlphaFoldDB" id="A0A917CT02"/>
<dbReference type="Proteomes" id="UP000654257">
    <property type="component" value="Unassembled WGS sequence"/>
</dbReference>
<gene>
    <name evidence="2" type="ORF">GCM10007304_08470</name>
</gene>
<keyword evidence="1" id="KW-0732">Signal</keyword>
<comment type="caution">
    <text evidence="2">The sequence shown here is derived from an EMBL/GenBank/DDBJ whole genome shotgun (WGS) entry which is preliminary data.</text>
</comment>
<keyword evidence="3" id="KW-1185">Reference proteome</keyword>
<dbReference type="RefSeq" id="WP_188543402.1">
    <property type="nucleotide sequence ID" value="NZ_BMCU01000001.1"/>
</dbReference>